<proteinExistence type="predicted"/>
<sequence length="203" mass="22314">MADGNPFLLLQNRTPQFSDSQKPQLLKLATESPVMERGPRFNEYSQLRERKLRSKKLTAQKAPPETYEEPPPPPVLTPQRKQVKFDSDFATPPRRPRAPSALTQSVPDFSSALRKENRKPAAAQLPPVAERSMTPPEGLRKGGRGYCGRVGGGSKSTNSAEKRSGGLMAARKSYANMEELKRLAVAAGKEINGRKTGVGSRLF</sequence>
<protein>
    <submittedName>
        <fullName evidence="2">Uncharacterized protein</fullName>
    </submittedName>
</protein>
<feature type="compositionally biased region" description="Polar residues" evidence="1">
    <location>
        <begin position="11"/>
        <end position="23"/>
    </location>
</feature>
<dbReference type="OrthoDB" id="755797at2759"/>
<dbReference type="PANTHER" id="PTHR37708">
    <property type="entry name" value="HOMEOBOX HOX-B3-LIKE PROTEIN"/>
    <property type="match status" value="1"/>
</dbReference>
<feature type="region of interest" description="Disordered" evidence="1">
    <location>
        <begin position="1"/>
        <end position="166"/>
    </location>
</feature>
<organism evidence="2 3">
    <name type="scientific">Striga hermonthica</name>
    <name type="common">Purple witchweed</name>
    <name type="synonym">Buchnera hermonthica</name>
    <dbReference type="NCBI Taxonomy" id="68872"/>
    <lineage>
        <taxon>Eukaryota</taxon>
        <taxon>Viridiplantae</taxon>
        <taxon>Streptophyta</taxon>
        <taxon>Embryophyta</taxon>
        <taxon>Tracheophyta</taxon>
        <taxon>Spermatophyta</taxon>
        <taxon>Magnoliopsida</taxon>
        <taxon>eudicotyledons</taxon>
        <taxon>Gunneridae</taxon>
        <taxon>Pentapetalae</taxon>
        <taxon>asterids</taxon>
        <taxon>lamiids</taxon>
        <taxon>Lamiales</taxon>
        <taxon>Orobanchaceae</taxon>
        <taxon>Buchnereae</taxon>
        <taxon>Striga</taxon>
    </lineage>
</organism>
<name>A0A9N7MT86_STRHE</name>
<feature type="compositionally biased region" description="Gly residues" evidence="1">
    <location>
        <begin position="144"/>
        <end position="154"/>
    </location>
</feature>
<evidence type="ECO:0000313" key="2">
    <source>
        <dbReference type="EMBL" id="CAA0813501.1"/>
    </source>
</evidence>
<reference evidence="2" key="1">
    <citation type="submission" date="2019-12" db="EMBL/GenBank/DDBJ databases">
        <authorList>
            <person name="Scholes J."/>
        </authorList>
    </citation>
    <scope>NUCLEOTIDE SEQUENCE</scope>
</reference>
<gene>
    <name evidence="2" type="ORF">SHERM_14060</name>
</gene>
<evidence type="ECO:0000313" key="3">
    <source>
        <dbReference type="Proteomes" id="UP001153555"/>
    </source>
</evidence>
<comment type="caution">
    <text evidence="2">The sequence shown here is derived from an EMBL/GenBank/DDBJ whole genome shotgun (WGS) entry which is preliminary data.</text>
</comment>
<accession>A0A9N7MT86</accession>
<evidence type="ECO:0000256" key="1">
    <source>
        <dbReference type="SAM" id="MobiDB-lite"/>
    </source>
</evidence>
<dbReference type="Proteomes" id="UP001153555">
    <property type="component" value="Unassembled WGS sequence"/>
</dbReference>
<keyword evidence="3" id="KW-1185">Reference proteome</keyword>
<dbReference type="PANTHER" id="PTHR37708:SF2">
    <property type="entry name" value="HOMEOBOX HOX-B3-LIKE PROTEIN"/>
    <property type="match status" value="1"/>
</dbReference>
<dbReference type="EMBL" id="CACSLK010011313">
    <property type="protein sequence ID" value="CAA0813501.1"/>
    <property type="molecule type" value="Genomic_DNA"/>
</dbReference>
<dbReference type="AlphaFoldDB" id="A0A9N7MT86"/>